<comment type="caution">
    <text evidence="2">The sequence shown here is derived from an EMBL/GenBank/DDBJ whole genome shotgun (WGS) entry which is preliminary data.</text>
</comment>
<feature type="transmembrane region" description="Helical" evidence="1">
    <location>
        <begin position="74"/>
        <end position="94"/>
    </location>
</feature>
<dbReference type="RefSeq" id="WP_311346496.1">
    <property type="nucleotide sequence ID" value="NZ_JAVREI010000015.1"/>
</dbReference>
<gene>
    <name evidence="2" type="ORF">RM425_17470</name>
</gene>
<protein>
    <recommendedName>
        <fullName evidence="4">Integral membrane protein</fullName>
    </recommendedName>
</protein>
<name>A0ABU2KBY7_9ACTN</name>
<dbReference type="EMBL" id="JAVREI010000015">
    <property type="protein sequence ID" value="MDT0277692.1"/>
    <property type="molecule type" value="Genomic_DNA"/>
</dbReference>
<evidence type="ECO:0000313" key="2">
    <source>
        <dbReference type="EMBL" id="MDT0277692.1"/>
    </source>
</evidence>
<evidence type="ECO:0008006" key="4">
    <source>
        <dbReference type="Google" id="ProtNLM"/>
    </source>
</evidence>
<feature type="transmembrane region" description="Helical" evidence="1">
    <location>
        <begin position="106"/>
        <end position="123"/>
    </location>
</feature>
<reference evidence="3" key="1">
    <citation type="submission" date="2023-07" db="EMBL/GenBank/DDBJ databases">
        <title>30 novel species of actinomycetes from the DSMZ collection.</title>
        <authorList>
            <person name="Nouioui I."/>
        </authorList>
    </citation>
    <scope>NUCLEOTIDE SEQUENCE [LARGE SCALE GENOMIC DNA]</scope>
    <source>
        <strain evidence="3">DSM 46792</strain>
    </source>
</reference>
<keyword evidence="1" id="KW-0472">Membrane</keyword>
<keyword evidence="1" id="KW-1133">Transmembrane helix</keyword>
<organism evidence="2 3">
    <name type="scientific">Blastococcus goldschmidtiae</name>
    <dbReference type="NCBI Taxonomy" id="3075546"/>
    <lineage>
        <taxon>Bacteria</taxon>
        <taxon>Bacillati</taxon>
        <taxon>Actinomycetota</taxon>
        <taxon>Actinomycetes</taxon>
        <taxon>Geodermatophilales</taxon>
        <taxon>Geodermatophilaceae</taxon>
        <taxon>Blastococcus</taxon>
    </lineage>
</organism>
<accession>A0ABU2KBY7</accession>
<dbReference type="Proteomes" id="UP001183222">
    <property type="component" value="Unassembled WGS sequence"/>
</dbReference>
<proteinExistence type="predicted"/>
<keyword evidence="1" id="KW-0812">Transmembrane</keyword>
<keyword evidence="3" id="KW-1185">Reference proteome</keyword>
<feature type="transmembrane region" description="Helical" evidence="1">
    <location>
        <begin position="41"/>
        <end position="62"/>
    </location>
</feature>
<evidence type="ECO:0000313" key="3">
    <source>
        <dbReference type="Proteomes" id="UP001183222"/>
    </source>
</evidence>
<feature type="transmembrane region" description="Helical" evidence="1">
    <location>
        <begin position="129"/>
        <end position="146"/>
    </location>
</feature>
<evidence type="ECO:0000256" key="1">
    <source>
        <dbReference type="SAM" id="Phobius"/>
    </source>
</evidence>
<sequence length="156" mass="16089">MPEQTPSPRRLADRLFGAVTAAPDPRPRQPRPEAPSAVRHAAVLVAVESACLVALAAVLLWLTLTGDPESVSRALAEVVLAGLVAGLLGAAAAGLRRLAGWARGPVIALQIFFAASGFVAAFQAGRPGIGVPLLAVSAAVLYLLLTPEARLAYLDR</sequence>